<keyword evidence="3" id="KW-1133">Transmembrane helix</keyword>
<dbReference type="InterPro" id="IPR011990">
    <property type="entry name" value="TPR-like_helical_dom_sf"/>
</dbReference>
<evidence type="ECO:0000313" key="4">
    <source>
        <dbReference type="EMBL" id="KUG22515.1"/>
    </source>
</evidence>
<feature type="transmembrane region" description="Helical" evidence="3">
    <location>
        <begin position="171"/>
        <end position="189"/>
    </location>
</feature>
<dbReference type="InterPro" id="IPR019734">
    <property type="entry name" value="TPR_rpt"/>
</dbReference>
<proteinExistence type="predicted"/>
<evidence type="ECO:0000256" key="1">
    <source>
        <dbReference type="ARBA" id="ARBA00022737"/>
    </source>
</evidence>
<feature type="transmembrane region" description="Helical" evidence="3">
    <location>
        <begin position="330"/>
        <end position="347"/>
    </location>
</feature>
<feature type="transmembrane region" description="Helical" evidence="3">
    <location>
        <begin position="409"/>
        <end position="426"/>
    </location>
</feature>
<protein>
    <submittedName>
        <fullName evidence="4">Uncharacterized protein</fullName>
    </submittedName>
</protein>
<feature type="transmembrane region" description="Helical" evidence="3">
    <location>
        <begin position="145"/>
        <end position="165"/>
    </location>
</feature>
<dbReference type="Gene3D" id="1.25.40.10">
    <property type="entry name" value="Tetratricopeptide repeat domain"/>
    <property type="match status" value="3"/>
</dbReference>
<feature type="transmembrane region" description="Helical" evidence="3">
    <location>
        <begin position="352"/>
        <end position="371"/>
    </location>
</feature>
<feature type="transmembrane region" description="Helical" evidence="3">
    <location>
        <begin position="30"/>
        <end position="49"/>
    </location>
</feature>
<dbReference type="PANTHER" id="PTHR44227">
    <property type="match status" value="1"/>
</dbReference>
<dbReference type="Pfam" id="PF00515">
    <property type="entry name" value="TPR_1"/>
    <property type="match status" value="1"/>
</dbReference>
<dbReference type="SMART" id="SM00028">
    <property type="entry name" value="TPR"/>
    <property type="match status" value="6"/>
</dbReference>
<dbReference type="EMBL" id="LNQE01000960">
    <property type="protein sequence ID" value="KUG22515.1"/>
    <property type="molecule type" value="Genomic_DNA"/>
</dbReference>
<reference evidence="4" key="1">
    <citation type="journal article" date="2015" name="Proc. Natl. Acad. Sci. U.S.A.">
        <title>Networks of energetic and metabolic interactions define dynamics in microbial communities.</title>
        <authorList>
            <person name="Embree M."/>
            <person name="Liu J.K."/>
            <person name="Al-Bassam M.M."/>
            <person name="Zengler K."/>
        </authorList>
    </citation>
    <scope>NUCLEOTIDE SEQUENCE</scope>
</reference>
<gene>
    <name evidence="4" type="ORF">ASZ90_007691</name>
</gene>
<dbReference type="Pfam" id="PF13181">
    <property type="entry name" value="TPR_8"/>
    <property type="match status" value="1"/>
</dbReference>
<feature type="transmembrane region" description="Helical" evidence="3">
    <location>
        <begin position="201"/>
        <end position="229"/>
    </location>
</feature>
<sequence>MTEQKNVEQIQALHKIVDTEERKFQIRKNYTYNFFLIFIILITGIIAYSNSFDCSLHFDDADFFEKIDKIASPGIVDWFMLFPSRPIGTLTFALNYYFHGLDVWGYHLVNLIIHLINALLIWWLTWLTLSTPVMKETEISRHKPMLAFLTGLLFVTHPLATQSVTYIAQRFASLATLFYLLSLILFVRGKLLQGNKNTRTILFGGSLISAILGMLTKEIVFTLPFAILLYDYCFLKTTSWKPERKDNSLILSFIMLVIFILLFFLLSPSTNPFNTVPPGQGYYYSISMKEYFFTQFRVILTYLRLFILPINQNLDYDYQLSTGLFQLKTFFSFSLLLVILAIGMLSFKRYRLISFGIFWFFLTMSVESSIVPISQNVIFEHRTYLPGFGFFLTLTGAFFYFFRERYIKTAVIILLIIASINTFLTYQRNKIWKSEYTLWSDCIKKSPNKARTNNNFGLVLFGEGKILEAIQHYNKAISLTPDYVPPYCNRGNAYTQLGWYQQAFEDYNKAISLQPDFAEAYFNRGSAYFKFGQHQLAIEDFNKAIELNPNYTKAYNNRGITYGELGQYQRAIENFNKAISLDHNNIKFYNNRAFAYAKLGQYQRAIEDYNEAIRLKPDYALAYNNRGFAYAKLGQYQRTAEDYKKALSLKPDNEEVRRALRLAPETEKR</sequence>
<keyword evidence="1" id="KW-0677">Repeat</keyword>
<keyword evidence="3" id="KW-0472">Membrane</keyword>
<keyword evidence="2" id="KW-0802">TPR repeat</keyword>
<keyword evidence="3" id="KW-0812">Transmembrane</keyword>
<dbReference type="PROSITE" id="PS50293">
    <property type="entry name" value="TPR_REGION"/>
    <property type="match status" value="5"/>
</dbReference>
<feature type="transmembrane region" description="Helical" evidence="3">
    <location>
        <begin position="383"/>
        <end position="402"/>
    </location>
</feature>
<evidence type="ECO:0000256" key="2">
    <source>
        <dbReference type="ARBA" id="ARBA00022803"/>
    </source>
</evidence>
<accession>A0A0W8FQC9</accession>
<comment type="caution">
    <text evidence="4">The sequence shown here is derived from an EMBL/GenBank/DDBJ whole genome shotgun (WGS) entry which is preliminary data.</text>
</comment>
<dbReference type="AlphaFoldDB" id="A0A0W8FQC9"/>
<dbReference type="PANTHER" id="PTHR44227:SF3">
    <property type="entry name" value="PROTEIN O-MANNOSYL-TRANSFERASE TMTC4"/>
    <property type="match status" value="1"/>
</dbReference>
<name>A0A0W8FQC9_9ZZZZ</name>
<dbReference type="Pfam" id="PF13414">
    <property type="entry name" value="TPR_11"/>
    <property type="match status" value="2"/>
</dbReference>
<dbReference type="PROSITE" id="PS50005">
    <property type="entry name" value="TPR"/>
    <property type="match status" value="6"/>
</dbReference>
<organism evidence="4">
    <name type="scientific">hydrocarbon metagenome</name>
    <dbReference type="NCBI Taxonomy" id="938273"/>
    <lineage>
        <taxon>unclassified sequences</taxon>
        <taxon>metagenomes</taxon>
        <taxon>ecological metagenomes</taxon>
    </lineage>
</organism>
<dbReference type="SUPFAM" id="SSF48439">
    <property type="entry name" value="Protein prenylyltransferase"/>
    <property type="match status" value="1"/>
</dbReference>
<feature type="transmembrane region" description="Helical" evidence="3">
    <location>
        <begin position="249"/>
        <end position="270"/>
    </location>
</feature>
<evidence type="ECO:0000256" key="3">
    <source>
        <dbReference type="SAM" id="Phobius"/>
    </source>
</evidence>
<dbReference type="InterPro" id="IPR052346">
    <property type="entry name" value="O-mannosyl-transferase_TMTC"/>
</dbReference>
<feature type="transmembrane region" description="Helical" evidence="3">
    <location>
        <begin position="104"/>
        <end position="124"/>
    </location>
</feature>